<dbReference type="AlphaFoldDB" id="A0A0G0YUJ5"/>
<protein>
    <submittedName>
        <fullName evidence="1">Uncharacterized protein</fullName>
    </submittedName>
</protein>
<gene>
    <name evidence="1" type="ORF">UV02_C0043G0010</name>
</gene>
<comment type="caution">
    <text evidence="1">The sequence shown here is derived from an EMBL/GenBank/DDBJ whole genome shotgun (WGS) entry which is preliminary data.</text>
</comment>
<reference evidence="1 2" key="1">
    <citation type="journal article" date="2015" name="Nature">
        <title>rRNA introns, odd ribosomes, and small enigmatic genomes across a large radiation of phyla.</title>
        <authorList>
            <person name="Brown C.T."/>
            <person name="Hug L.A."/>
            <person name="Thomas B.C."/>
            <person name="Sharon I."/>
            <person name="Castelle C.J."/>
            <person name="Singh A."/>
            <person name="Wilkins M.J."/>
            <person name="Williams K.H."/>
            <person name="Banfield J.F."/>
        </authorList>
    </citation>
    <scope>NUCLEOTIDE SEQUENCE [LARGE SCALE GENOMIC DNA]</scope>
</reference>
<sequence length="58" mass="6738">MKKILDKPNKAHICPVHNVEMKLMPGDHLTPRPFYKCPVDGCMPRIPEEPIKIRCWQG</sequence>
<dbReference type="Proteomes" id="UP000034516">
    <property type="component" value="Unassembled WGS sequence"/>
</dbReference>
<accession>A0A0G0YUJ5</accession>
<evidence type="ECO:0000313" key="1">
    <source>
        <dbReference type="EMBL" id="KKS40302.1"/>
    </source>
</evidence>
<proteinExistence type="predicted"/>
<dbReference type="EMBL" id="LCCW01000043">
    <property type="protein sequence ID" value="KKS40302.1"/>
    <property type="molecule type" value="Genomic_DNA"/>
</dbReference>
<organism evidence="1 2">
    <name type="scientific">Candidatus Kuenenbacteria bacterium GW2011_GWA2_42_15</name>
    <dbReference type="NCBI Taxonomy" id="1618677"/>
    <lineage>
        <taxon>Bacteria</taxon>
        <taxon>Candidatus Kueneniibacteriota</taxon>
    </lineage>
</organism>
<evidence type="ECO:0000313" key="2">
    <source>
        <dbReference type="Proteomes" id="UP000034516"/>
    </source>
</evidence>
<name>A0A0G0YUJ5_9BACT</name>